<dbReference type="EnsemblBacteria" id="ABK78228">
    <property type="protein sequence ID" value="ABK78228"/>
    <property type="gene ID" value="CENSYa_1608"/>
</dbReference>
<dbReference type="GO" id="GO:0043565">
    <property type="term" value="F:sequence-specific DNA binding"/>
    <property type="evidence" value="ECO:0007669"/>
    <property type="project" value="InterPro"/>
</dbReference>
<dbReference type="GO" id="GO:0046872">
    <property type="term" value="F:metal ion binding"/>
    <property type="evidence" value="ECO:0007669"/>
    <property type="project" value="UniProtKB-KW"/>
</dbReference>
<dbReference type="SUPFAM" id="SSF74784">
    <property type="entry name" value="Translin"/>
    <property type="match status" value="1"/>
</dbReference>
<feature type="binding site" evidence="1">
    <location>
        <position position="124"/>
    </location>
    <ligand>
        <name>Mg(2+)</name>
        <dbReference type="ChEBI" id="CHEBI:18420"/>
    </ligand>
</feature>
<keyword evidence="3" id="KW-1185">Reference proteome</keyword>
<dbReference type="Pfam" id="PF01997">
    <property type="entry name" value="Translin"/>
    <property type="match status" value="1"/>
</dbReference>
<dbReference type="InterPro" id="IPR036081">
    <property type="entry name" value="Translin_sf"/>
</dbReference>
<keyword evidence="1" id="KW-0479">Metal-binding</keyword>
<gene>
    <name evidence="2" type="ordered locus">CENSYa_1608</name>
</gene>
<accession>A0RY11</accession>
<dbReference type="CDD" id="cd14820">
    <property type="entry name" value="TRAX"/>
    <property type="match status" value="1"/>
</dbReference>
<dbReference type="EMBL" id="DP000238">
    <property type="protein sequence ID" value="ABK78228.1"/>
    <property type="molecule type" value="Genomic_DNA"/>
</dbReference>
<evidence type="ECO:0000313" key="3">
    <source>
        <dbReference type="Proteomes" id="UP000000758"/>
    </source>
</evidence>
<reference evidence="2 3" key="1">
    <citation type="journal article" date="2006" name="Proc. Natl. Acad. Sci. U.S.A.">
        <title>Genomic analysis of the uncultivated marine crenarchaeote Cenarchaeum symbiosum.</title>
        <authorList>
            <person name="Hallam S.J."/>
            <person name="Konstantinidis K.T."/>
            <person name="Putnam N."/>
            <person name="Schleper C."/>
            <person name="Watanabe Y."/>
            <person name="Sugahara J."/>
            <person name="Preston C."/>
            <person name="de la Torre J."/>
            <person name="Richardson P.M."/>
            <person name="DeLong E.F."/>
        </authorList>
    </citation>
    <scope>NUCLEOTIDE SEQUENCE [LARGE SCALE GENOMIC DNA]</scope>
    <source>
        <strain evidence="3">A</strain>
    </source>
</reference>
<keyword evidence="1" id="KW-0460">Magnesium</keyword>
<dbReference type="STRING" id="414004.CENSYa_1608"/>
<dbReference type="PATRIC" id="fig|414004.10.peg.1471"/>
<protein>
    <submittedName>
        <fullName evidence="2">RNA-binding protein</fullName>
    </submittedName>
</protein>
<name>A0RY11_CENSY</name>
<dbReference type="InterPro" id="IPR002848">
    <property type="entry name" value="Translin_fam"/>
</dbReference>
<dbReference type="Proteomes" id="UP000000758">
    <property type="component" value="Chromosome"/>
</dbReference>
<evidence type="ECO:0000256" key="1">
    <source>
        <dbReference type="PIRSR" id="PIRSR602848-1"/>
    </source>
</evidence>
<evidence type="ECO:0000313" key="2">
    <source>
        <dbReference type="EMBL" id="ABK78228.1"/>
    </source>
</evidence>
<dbReference type="Gene3D" id="1.20.58.2140">
    <property type="match status" value="1"/>
</dbReference>
<dbReference type="HOGENOM" id="CLU_099315_0_0_2"/>
<sequence>MSLDRTEASLDKIIKPLSDEIESREFLIKNTRDVISMCSRAIIAVHAGDTVSAAAKAKEAAKLLRSHKKRAAGGLRRYLAVPEQELVEALSLIAIVGGRPVPSRESLGVSGPSYVLGLLDCIGELKRLAYDRIRAGDAAGAQDAFRTMEGLYNMLYPFAAFDKVIKEARRKLDVARILIEDTRAAVTEEARRAELLHALRGLRSMGAGDGI</sequence>
<dbReference type="AlphaFoldDB" id="A0RY11"/>
<organism evidence="2 3">
    <name type="scientific">Cenarchaeum symbiosum (strain A)</name>
    <dbReference type="NCBI Taxonomy" id="414004"/>
    <lineage>
        <taxon>Archaea</taxon>
        <taxon>Nitrososphaerota</taxon>
        <taxon>Candidatus Cenarchaeales</taxon>
        <taxon>Candidatus Cenarchaeaceae</taxon>
        <taxon>Candidatus Cenarchaeum</taxon>
    </lineage>
</organism>
<proteinExistence type="predicted"/>
<dbReference type="KEGG" id="csy:CENSYa_1608"/>